<feature type="compositionally biased region" description="Acidic residues" evidence="1">
    <location>
        <begin position="15"/>
        <end position="26"/>
    </location>
</feature>
<evidence type="ECO:0000313" key="3">
    <source>
        <dbReference type="Proteomes" id="UP001596137"/>
    </source>
</evidence>
<feature type="region of interest" description="Disordered" evidence="1">
    <location>
        <begin position="1"/>
        <end position="26"/>
    </location>
</feature>
<organism evidence="2 3">
    <name type="scientific">Sphaerisporangium aureirubrum</name>
    <dbReference type="NCBI Taxonomy" id="1544736"/>
    <lineage>
        <taxon>Bacteria</taxon>
        <taxon>Bacillati</taxon>
        <taxon>Actinomycetota</taxon>
        <taxon>Actinomycetes</taxon>
        <taxon>Streptosporangiales</taxon>
        <taxon>Streptosporangiaceae</taxon>
        <taxon>Sphaerisporangium</taxon>
    </lineage>
</organism>
<dbReference type="RefSeq" id="WP_380751176.1">
    <property type="nucleotide sequence ID" value="NZ_JBHSRF010000013.1"/>
</dbReference>
<dbReference type="NCBIfam" id="NF033737">
    <property type="entry name" value="Amm_Lyn_leader"/>
    <property type="match status" value="1"/>
</dbReference>
<name>A0ABW1NGE1_9ACTN</name>
<evidence type="ECO:0000313" key="2">
    <source>
        <dbReference type="EMBL" id="MFC6082028.1"/>
    </source>
</evidence>
<dbReference type="EMBL" id="JBHSRF010000013">
    <property type="protein sequence ID" value="MFC6082028.1"/>
    <property type="molecule type" value="Genomic_DNA"/>
</dbReference>
<protein>
    <submittedName>
        <fullName evidence="2">Ammosamide/lymphostin RiPP family protein</fullName>
    </submittedName>
</protein>
<gene>
    <name evidence="2" type="ORF">ACFP1K_12740</name>
</gene>
<dbReference type="Proteomes" id="UP001596137">
    <property type="component" value="Unassembled WGS sequence"/>
</dbReference>
<keyword evidence="3" id="KW-1185">Reference proteome</keyword>
<evidence type="ECO:0000256" key="1">
    <source>
        <dbReference type="SAM" id="MobiDB-lite"/>
    </source>
</evidence>
<comment type="caution">
    <text evidence="2">The sequence shown here is derived from an EMBL/GenBank/DDBJ whole genome shotgun (WGS) entry which is preliminary data.</text>
</comment>
<accession>A0ABW1NGE1</accession>
<sequence>MADDEITTDSAVDSVAEDGAYDDDELGDLDDMEFLLEEIENRIAPLA</sequence>
<reference evidence="3" key="1">
    <citation type="journal article" date="2019" name="Int. J. Syst. Evol. Microbiol.">
        <title>The Global Catalogue of Microorganisms (GCM) 10K type strain sequencing project: providing services to taxonomists for standard genome sequencing and annotation.</title>
        <authorList>
            <consortium name="The Broad Institute Genomics Platform"/>
            <consortium name="The Broad Institute Genome Sequencing Center for Infectious Disease"/>
            <person name="Wu L."/>
            <person name="Ma J."/>
        </authorList>
    </citation>
    <scope>NUCLEOTIDE SEQUENCE [LARGE SCALE GENOMIC DNA]</scope>
    <source>
        <strain evidence="3">JCM 30346</strain>
    </source>
</reference>
<proteinExistence type="predicted"/>